<proteinExistence type="predicted"/>
<evidence type="ECO:0000313" key="4">
    <source>
        <dbReference type="Proteomes" id="UP001140091"/>
    </source>
</evidence>
<gene>
    <name evidence="3" type="ORF">H1R20_g7667</name>
</gene>
<name>A0A9W8J777_9AGAR</name>
<dbReference type="AlphaFoldDB" id="A0A9W8J777"/>
<protein>
    <recommendedName>
        <fullName evidence="2">Nephrocystin 3-like N-terminal domain-containing protein</fullName>
    </recommendedName>
</protein>
<evidence type="ECO:0000256" key="1">
    <source>
        <dbReference type="ARBA" id="ARBA00022737"/>
    </source>
</evidence>
<comment type="caution">
    <text evidence="3">The sequence shown here is derived from an EMBL/GenBank/DDBJ whole genome shotgun (WGS) entry which is preliminary data.</text>
</comment>
<dbReference type="SUPFAM" id="SSF52540">
    <property type="entry name" value="P-loop containing nucleoside triphosphate hydrolases"/>
    <property type="match status" value="2"/>
</dbReference>
<reference evidence="3" key="1">
    <citation type="submission" date="2022-06" db="EMBL/GenBank/DDBJ databases">
        <title>Genome Sequence of Candolleomyces eurysporus.</title>
        <authorList>
            <person name="Buettner E."/>
        </authorList>
    </citation>
    <scope>NUCLEOTIDE SEQUENCE</scope>
    <source>
        <strain evidence="3">VTCC 930004</strain>
    </source>
</reference>
<dbReference type="Pfam" id="PF24883">
    <property type="entry name" value="NPHP3_N"/>
    <property type="match status" value="1"/>
</dbReference>
<accession>A0A9W8J777</accession>
<dbReference type="InterPro" id="IPR027417">
    <property type="entry name" value="P-loop_NTPase"/>
</dbReference>
<dbReference type="Proteomes" id="UP001140091">
    <property type="component" value="Unassembled WGS sequence"/>
</dbReference>
<dbReference type="InterPro" id="IPR056884">
    <property type="entry name" value="NPHP3-like_N"/>
</dbReference>
<dbReference type="OrthoDB" id="5967843at2759"/>
<keyword evidence="1" id="KW-0677">Repeat</keyword>
<dbReference type="Gene3D" id="3.40.50.300">
    <property type="entry name" value="P-loop containing nucleotide triphosphate hydrolases"/>
    <property type="match status" value="2"/>
</dbReference>
<dbReference type="EMBL" id="JANBPK010000874">
    <property type="protein sequence ID" value="KAJ2929432.1"/>
    <property type="molecule type" value="Genomic_DNA"/>
</dbReference>
<feature type="non-terminal residue" evidence="3">
    <location>
        <position position="496"/>
    </location>
</feature>
<organism evidence="3 4">
    <name type="scientific">Candolleomyces eurysporus</name>
    <dbReference type="NCBI Taxonomy" id="2828524"/>
    <lineage>
        <taxon>Eukaryota</taxon>
        <taxon>Fungi</taxon>
        <taxon>Dikarya</taxon>
        <taxon>Basidiomycota</taxon>
        <taxon>Agaricomycotina</taxon>
        <taxon>Agaricomycetes</taxon>
        <taxon>Agaricomycetidae</taxon>
        <taxon>Agaricales</taxon>
        <taxon>Agaricineae</taxon>
        <taxon>Psathyrellaceae</taxon>
        <taxon>Candolleomyces</taxon>
    </lineage>
</organism>
<feature type="domain" description="Nephrocystin 3-like N-terminal" evidence="2">
    <location>
        <begin position="83"/>
        <end position="254"/>
    </location>
</feature>
<sequence>MPSHFRNARNFSIEEYTHIYARNYNHYGERAHKDSIKKLNEHIAAGALHDSDECSNIPRCHSGCLVEMLDELLDWACDGDSGDEPTNIMWVTGPEGSGKTSLMSSVADICQRTGILAATHFFSLSSVSENRRSKQYLVPTLAYQLVQHKAMQQVGEQILSAIERNPAVFDQRLEVQLDQLILQPLRACRQGRDAWPKVIVIDALDECEAVQYHDATRSNAPRRSKEDDQAEIFSALKKAASDPAFPFRIVISSRPEDAIFTKVTNSVTNALFLDDELSLFRKTDVVLLITGLVGSGKSRFINSLLPHVPEMAASRAPSMPNSKAPNMAVSKELIPCTKEIQYFIVGSKDIPERYGQDRRLILVDTPGFGNADKSDVCVLQEILTWLERSGKYRGGVIYLHDLSRDQPLGVEEPVLKALRGFRDRGRSYSQLAIGTLHGNPLNQHNPWELVGKFLPRVKSNEVDINLSKEVLDIYLQESKVSKGKRILKGLTGTKLW</sequence>
<dbReference type="PANTHER" id="PTHR10039:SF14">
    <property type="entry name" value="NACHT DOMAIN-CONTAINING PROTEIN"/>
    <property type="match status" value="1"/>
</dbReference>
<evidence type="ECO:0000313" key="3">
    <source>
        <dbReference type="EMBL" id="KAJ2929432.1"/>
    </source>
</evidence>
<evidence type="ECO:0000259" key="2">
    <source>
        <dbReference type="Pfam" id="PF24883"/>
    </source>
</evidence>
<keyword evidence="4" id="KW-1185">Reference proteome</keyword>
<dbReference type="PANTHER" id="PTHR10039">
    <property type="entry name" value="AMELOGENIN"/>
    <property type="match status" value="1"/>
</dbReference>